<organism evidence="1 2">
    <name type="scientific">Leucogyrophana mollusca</name>
    <dbReference type="NCBI Taxonomy" id="85980"/>
    <lineage>
        <taxon>Eukaryota</taxon>
        <taxon>Fungi</taxon>
        <taxon>Dikarya</taxon>
        <taxon>Basidiomycota</taxon>
        <taxon>Agaricomycotina</taxon>
        <taxon>Agaricomycetes</taxon>
        <taxon>Agaricomycetidae</taxon>
        <taxon>Boletales</taxon>
        <taxon>Boletales incertae sedis</taxon>
        <taxon>Leucogyrophana</taxon>
    </lineage>
</organism>
<protein>
    <submittedName>
        <fullName evidence="1">Alpha/beta-hydrolase</fullName>
    </submittedName>
</protein>
<proteinExistence type="predicted"/>
<gene>
    <name evidence="1" type="ORF">BV22DRAFT_246531</name>
</gene>
<dbReference type="Proteomes" id="UP000790709">
    <property type="component" value="Unassembled WGS sequence"/>
</dbReference>
<name>A0ACB8BSJ6_9AGAM</name>
<comment type="caution">
    <text evidence="1">The sequence shown here is derived from an EMBL/GenBank/DDBJ whole genome shotgun (WGS) entry which is preliminary data.</text>
</comment>
<reference evidence="1" key="1">
    <citation type="journal article" date="2021" name="New Phytol.">
        <title>Evolutionary innovations through gain and loss of genes in the ectomycorrhizal Boletales.</title>
        <authorList>
            <person name="Wu G."/>
            <person name="Miyauchi S."/>
            <person name="Morin E."/>
            <person name="Kuo A."/>
            <person name="Drula E."/>
            <person name="Varga T."/>
            <person name="Kohler A."/>
            <person name="Feng B."/>
            <person name="Cao Y."/>
            <person name="Lipzen A."/>
            <person name="Daum C."/>
            <person name="Hundley H."/>
            <person name="Pangilinan J."/>
            <person name="Johnson J."/>
            <person name="Barry K."/>
            <person name="LaButti K."/>
            <person name="Ng V."/>
            <person name="Ahrendt S."/>
            <person name="Min B."/>
            <person name="Choi I.G."/>
            <person name="Park H."/>
            <person name="Plett J.M."/>
            <person name="Magnuson J."/>
            <person name="Spatafora J.W."/>
            <person name="Nagy L.G."/>
            <person name="Henrissat B."/>
            <person name="Grigoriev I.V."/>
            <person name="Yang Z.L."/>
            <person name="Xu J."/>
            <person name="Martin F.M."/>
        </authorList>
    </citation>
    <scope>NUCLEOTIDE SEQUENCE</scope>
    <source>
        <strain evidence="1">KUC20120723A-06</strain>
    </source>
</reference>
<keyword evidence="2" id="KW-1185">Reference proteome</keyword>
<evidence type="ECO:0000313" key="1">
    <source>
        <dbReference type="EMBL" id="KAH7927883.1"/>
    </source>
</evidence>
<evidence type="ECO:0000313" key="2">
    <source>
        <dbReference type="Proteomes" id="UP000790709"/>
    </source>
</evidence>
<sequence length="341" mass="36231">MSEIVLPTRTTWTIEQASALQAIRNAFREQKITLGHAQSAAERAVVPSNIPGGASITATIIPPSPNLPPLILQNPNVHPGETPLFFYSASQPPSPPEMPSPGKKIIFFIHGGGNVIGHPTNEVSLPFLSKLVGKLAQNSSGHALVVAPSFRLATVPENQFPAALQDLYSAYSYLIQGGHAAKDITIAGESGGGNLALILTYLISLSLPSALPGHVVAIAPAADQTYTLSSFAKAQADVDIFSVDVYKSMTSQYLGGFPAHDPLASSAFISFPAHWPKTLILVGTADQLVDASRTVAKKIEEGGGSVKLIEFDDLPHGWWAFPSIFKEVEEGIDKIVHFIQS</sequence>
<dbReference type="EMBL" id="MU266360">
    <property type="protein sequence ID" value="KAH7927883.1"/>
    <property type="molecule type" value="Genomic_DNA"/>
</dbReference>
<accession>A0ACB8BSJ6</accession>